<dbReference type="InterPro" id="IPR036291">
    <property type="entry name" value="NAD(P)-bd_dom_sf"/>
</dbReference>
<dbReference type="STRING" id="933388.S7Z8F2"/>
<dbReference type="Gene3D" id="3.40.50.720">
    <property type="entry name" value="NAD(P)-binding Rossmann-like Domain"/>
    <property type="match status" value="1"/>
</dbReference>
<dbReference type="InterPro" id="IPR001509">
    <property type="entry name" value="Epimerase_deHydtase"/>
</dbReference>
<dbReference type="OrthoDB" id="2735536at2759"/>
<accession>S7Z8F2</accession>
<comment type="similarity">
    <text evidence="2">Belongs to the NAD(P)-dependent epimerase/dehydratase family. Dihydroflavonol-4-reductase subfamily.</text>
</comment>
<dbReference type="GO" id="GO:0016616">
    <property type="term" value="F:oxidoreductase activity, acting on the CH-OH group of donors, NAD or NADP as acceptor"/>
    <property type="evidence" value="ECO:0007669"/>
    <property type="project" value="TreeGrafter"/>
</dbReference>
<evidence type="ECO:0000256" key="1">
    <source>
        <dbReference type="ARBA" id="ARBA00023002"/>
    </source>
</evidence>
<evidence type="ECO:0000259" key="4">
    <source>
        <dbReference type="Pfam" id="PF01370"/>
    </source>
</evidence>
<keyword evidence="1" id="KW-0560">Oxidoreductase</keyword>
<evidence type="ECO:0000313" key="6">
    <source>
        <dbReference type="Proteomes" id="UP000019376"/>
    </source>
</evidence>
<dbReference type="PhylomeDB" id="S7Z8F2"/>
<keyword evidence="6" id="KW-1185">Reference proteome</keyword>
<dbReference type="PANTHER" id="PTHR10366">
    <property type="entry name" value="NAD DEPENDENT EPIMERASE/DEHYDRATASE"/>
    <property type="match status" value="1"/>
</dbReference>
<evidence type="ECO:0000256" key="3">
    <source>
        <dbReference type="SAM" id="MobiDB-lite"/>
    </source>
</evidence>
<dbReference type="HOGENOM" id="CLU_007383_9_2_1"/>
<feature type="domain" description="NAD-dependent epimerase/dehydratase" evidence="4">
    <location>
        <begin position="60"/>
        <end position="312"/>
    </location>
</feature>
<dbReference type="eggNOG" id="KOG1502">
    <property type="taxonomic scope" value="Eukaryota"/>
</dbReference>
<organism evidence="5 6">
    <name type="scientific">Penicillium oxalicum (strain 114-2 / CGMCC 5302)</name>
    <name type="common">Penicillium decumbens</name>
    <dbReference type="NCBI Taxonomy" id="933388"/>
    <lineage>
        <taxon>Eukaryota</taxon>
        <taxon>Fungi</taxon>
        <taxon>Dikarya</taxon>
        <taxon>Ascomycota</taxon>
        <taxon>Pezizomycotina</taxon>
        <taxon>Eurotiomycetes</taxon>
        <taxon>Eurotiomycetidae</taxon>
        <taxon>Eurotiales</taxon>
        <taxon>Aspergillaceae</taxon>
        <taxon>Penicillium</taxon>
    </lineage>
</organism>
<gene>
    <name evidence="5" type="ORF">PDE_01406</name>
</gene>
<protein>
    <recommendedName>
        <fullName evidence="4">NAD-dependent epimerase/dehydratase domain-containing protein</fullName>
    </recommendedName>
</protein>
<dbReference type="Pfam" id="PF01370">
    <property type="entry name" value="Epimerase"/>
    <property type="match status" value="1"/>
</dbReference>
<dbReference type="EMBL" id="KB644409">
    <property type="protein sequence ID" value="EPS26469.1"/>
    <property type="molecule type" value="Genomic_DNA"/>
</dbReference>
<dbReference type="SUPFAM" id="SSF51735">
    <property type="entry name" value="NAD(P)-binding Rossmann-fold domains"/>
    <property type="match status" value="1"/>
</dbReference>
<dbReference type="PANTHER" id="PTHR10366:SF579">
    <property type="entry name" value="3-BETA HYDROXYSTEROID DEHYDROGENASE_ISOMERASE FAMILY PROTEIN (AFU_ORTHOLOGUE AFUA_3G02250)"/>
    <property type="match status" value="1"/>
</dbReference>
<dbReference type="CDD" id="cd05227">
    <property type="entry name" value="AR_SDR_e"/>
    <property type="match status" value="1"/>
</dbReference>
<dbReference type="InterPro" id="IPR050425">
    <property type="entry name" value="NAD(P)_dehydrat-like"/>
</dbReference>
<feature type="region of interest" description="Disordered" evidence="3">
    <location>
        <begin position="1"/>
        <end position="21"/>
    </location>
</feature>
<name>S7Z8F2_PENO1</name>
<feature type="compositionally biased region" description="Polar residues" evidence="3">
    <location>
        <begin position="9"/>
        <end position="20"/>
    </location>
</feature>
<evidence type="ECO:0000313" key="5">
    <source>
        <dbReference type="EMBL" id="EPS26469.1"/>
    </source>
</evidence>
<sequence length="392" mass="42712">MSADMIHSTLGQTKQPGLTSHETEASFYPTRGSVSVVQQTFPHVSTRLKRKMSPQNPLHVLVTGATGFIGAHVVDNLLARGFRVRGATRSASKGDQMKNARPQYASHLEMAVVPDFANTGVFDAVMEGIDAVIHVASPFFYNTTNNEEELIRPAINGVQSILSASAQPGSKVQRVVLTSSFAAVLDIDRNPPPGFVYTAEHWNPLSYETAIDPNSSSVVAYRGSKKFAELAAWGFIKEKKPQFDLVTLCPPMVFGPIVHPVASVEQLNESNAVLWSVAVGADPLPAARVPAWVDVRDLAEAHVQALINSSAGGKRFIPVSPEPFSYEYAADIMKESFNWAGDSVTRNYQSGSKPVASYGVDGETAARELNIRYHGFQETVVDFISQVRRDFF</sequence>
<dbReference type="AlphaFoldDB" id="S7Z8F2"/>
<dbReference type="Proteomes" id="UP000019376">
    <property type="component" value="Unassembled WGS sequence"/>
</dbReference>
<proteinExistence type="inferred from homology"/>
<evidence type="ECO:0000256" key="2">
    <source>
        <dbReference type="ARBA" id="ARBA00023445"/>
    </source>
</evidence>
<reference evidence="5 6" key="1">
    <citation type="journal article" date="2013" name="PLoS ONE">
        <title>Genomic and secretomic analyses reveal unique features of the lignocellulolytic enzyme system of Penicillium decumbens.</title>
        <authorList>
            <person name="Liu G."/>
            <person name="Zhang L."/>
            <person name="Wei X."/>
            <person name="Zou G."/>
            <person name="Qin Y."/>
            <person name="Ma L."/>
            <person name="Li J."/>
            <person name="Zheng H."/>
            <person name="Wang S."/>
            <person name="Wang C."/>
            <person name="Xun L."/>
            <person name="Zhao G.-P."/>
            <person name="Zhou Z."/>
            <person name="Qu Y."/>
        </authorList>
    </citation>
    <scope>NUCLEOTIDE SEQUENCE [LARGE SCALE GENOMIC DNA]</scope>
    <source>
        <strain evidence="6">114-2 / CGMCC 5302</strain>
    </source>
</reference>